<organism evidence="1 2">
    <name type="scientific">Gimesia panareensis</name>
    <dbReference type="NCBI Taxonomy" id="2527978"/>
    <lineage>
        <taxon>Bacteria</taxon>
        <taxon>Pseudomonadati</taxon>
        <taxon>Planctomycetota</taxon>
        <taxon>Planctomycetia</taxon>
        <taxon>Planctomycetales</taxon>
        <taxon>Planctomycetaceae</taxon>
        <taxon>Gimesia</taxon>
    </lineage>
</organism>
<dbReference type="Proteomes" id="UP000320839">
    <property type="component" value="Chromosome"/>
</dbReference>
<dbReference type="EMBL" id="CP036317">
    <property type="protein sequence ID" value="QDV16463.1"/>
    <property type="molecule type" value="Genomic_DNA"/>
</dbReference>
<evidence type="ECO:0000313" key="1">
    <source>
        <dbReference type="EMBL" id="QDV16463.1"/>
    </source>
</evidence>
<protein>
    <submittedName>
        <fullName evidence="1">Uncharacterized protein</fullName>
    </submittedName>
</protein>
<evidence type="ECO:0000313" key="2">
    <source>
        <dbReference type="Proteomes" id="UP000320839"/>
    </source>
</evidence>
<sequence length="46" mass="5237">MLLRQKAGFERIRGTFVACISSRFQTEAVTTVSPLKCIPYSEKELM</sequence>
<gene>
    <name evidence="1" type="ORF">Pan153_10920</name>
</gene>
<reference evidence="1 2" key="1">
    <citation type="submission" date="2019-02" db="EMBL/GenBank/DDBJ databases">
        <title>Deep-cultivation of Planctomycetes and their phenomic and genomic characterization uncovers novel biology.</title>
        <authorList>
            <person name="Wiegand S."/>
            <person name="Jogler M."/>
            <person name="Boedeker C."/>
            <person name="Pinto D."/>
            <person name="Vollmers J."/>
            <person name="Rivas-Marin E."/>
            <person name="Kohn T."/>
            <person name="Peeters S.H."/>
            <person name="Heuer A."/>
            <person name="Rast P."/>
            <person name="Oberbeckmann S."/>
            <person name="Bunk B."/>
            <person name="Jeske O."/>
            <person name="Meyerdierks A."/>
            <person name="Storesund J.E."/>
            <person name="Kallscheuer N."/>
            <person name="Luecker S."/>
            <person name="Lage O.M."/>
            <person name="Pohl T."/>
            <person name="Merkel B.J."/>
            <person name="Hornburger P."/>
            <person name="Mueller R.-W."/>
            <person name="Bruemmer F."/>
            <person name="Labrenz M."/>
            <person name="Spormann A.M."/>
            <person name="Op den Camp H."/>
            <person name="Overmann J."/>
            <person name="Amann R."/>
            <person name="Jetten M.S.M."/>
            <person name="Mascher T."/>
            <person name="Medema M.H."/>
            <person name="Devos D.P."/>
            <person name="Kaster A.-K."/>
            <person name="Ovreas L."/>
            <person name="Rohde M."/>
            <person name="Galperin M.Y."/>
            <person name="Jogler C."/>
        </authorList>
    </citation>
    <scope>NUCLEOTIDE SEQUENCE [LARGE SCALE GENOMIC DNA]</scope>
    <source>
        <strain evidence="1 2">Pan153</strain>
    </source>
</reference>
<name>A0A518FJJ6_9PLAN</name>
<proteinExistence type="predicted"/>
<dbReference type="AlphaFoldDB" id="A0A518FJJ6"/>
<accession>A0A518FJJ6</accession>